<dbReference type="WBParaSite" id="TREG1_120130.3">
    <property type="protein sequence ID" value="TREG1_120130.3"/>
    <property type="gene ID" value="TREG1_120130"/>
</dbReference>
<dbReference type="InterPro" id="IPR016095">
    <property type="entry name" value="Ribosomal_uL1_3-a/b-sand"/>
</dbReference>
<dbReference type="Proteomes" id="UP000050795">
    <property type="component" value="Unassembled WGS sequence"/>
</dbReference>
<name>A0AA85IT60_TRIRE</name>
<dbReference type="InterPro" id="IPR023674">
    <property type="entry name" value="Ribosomal_uL1-like"/>
</dbReference>
<dbReference type="GO" id="GO:0005840">
    <property type="term" value="C:ribosome"/>
    <property type="evidence" value="ECO:0007669"/>
    <property type="project" value="UniProtKB-KW"/>
</dbReference>
<reference evidence="5" key="1">
    <citation type="submission" date="2022-06" db="EMBL/GenBank/DDBJ databases">
        <authorList>
            <person name="Berger JAMES D."/>
            <person name="Berger JAMES D."/>
        </authorList>
    </citation>
    <scope>NUCLEOTIDE SEQUENCE [LARGE SCALE GENOMIC DNA]</scope>
</reference>
<organism evidence="5 6">
    <name type="scientific">Trichobilharzia regenti</name>
    <name type="common">Nasal bird schistosome</name>
    <dbReference type="NCBI Taxonomy" id="157069"/>
    <lineage>
        <taxon>Eukaryota</taxon>
        <taxon>Metazoa</taxon>
        <taxon>Spiralia</taxon>
        <taxon>Lophotrochozoa</taxon>
        <taxon>Platyhelminthes</taxon>
        <taxon>Trematoda</taxon>
        <taxon>Digenea</taxon>
        <taxon>Strigeidida</taxon>
        <taxon>Schistosomatoidea</taxon>
        <taxon>Schistosomatidae</taxon>
        <taxon>Trichobilharzia</taxon>
    </lineage>
</organism>
<dbReference type="WBParaSite" id="TREG1_120130.2">
    <property type="protein sequence ID" value="TREG1_120130.2"/>
    <property type="gene ID" value="TREG1_120130"/>
</dbReference>
<proteinExistence type="inferred from homology"/>
<dbReference type="Pfam" id="PF00687">
    <property type="entry name" value="Ribosomal_L1"/>
    <property type="match status" value="1"/>
</dbReference>
<evidence type="ECO:0000256" key="2">
    <source>
        <dbReference type="ARBA" id="ARBA00022980"/>
    </source>
</evidence>
<accession>A0AA85IT60</accession>
<keyword evidence="5" id="KW-1185">Reference proteome</keyword>
<evidence type="ECO:0000313" key="7">
    <source>
        <dbReference type="WBParaSite" id="TREG1_120130.3"/>
    </source>
</evidence>
<dbReference type="Gene3D" id="3.40.50.790">
    <property type="match status" value="1"/>
</dbReference>
<protein>
    <recommendedName>
        <fullName evidence="8">50S ribosomal protein L1</fullName>
    </recommendedName>
</protein>
<sequence length="371" mass="42022">MQFAKVIKYRCAQIQSLTLFNSHRTLSTASQLFRHNQPRYREAKVTVNERSKSRRDAARELLIKTNRSKWEKEIAQLELLSGRLPTSNIYLMSQFETKKHSLSEAIELLRESAHPDMYDCMDNTVSVKVTLNMCTKKKTKFINKFEHYIVLPNILTFLPKSRVLAVCQDTDNPEECLNAGAFDAGGSKLIQRLGQGYYHWGEYDSVVAHPSWESHLFKLRHILKEKLPTTKNGKIGEDLVSLCSTYSNGVKLASSSIDGIPEIAFLDLVLGQLSWDVSQLEENLRCYLDCIESEKSNRISGNFIKSGEIHCAPTGERFLLDISLYYTPVSQSRSKSSRSEHDDDDGGEADDEDGNINGVGAKEQTVKESRI</sequence>
<evidence type="ECO:0000256" key="3">
    <source>
        <dbReference type="ARBA" id="ARBA00023274"/>
    </source>
</evidence>
<dbReference type="GO" id="GO:1990904">
    <property type="term" value="C:ribonucleoprotein complex"/>
    <property type="evidence" value="ECO:0007669"/>
    <property type="project" value="UniProtKB-KW"/>
</dbReference>
<evidence type="ECO:0000256" key="1">
    <source>
        <dbReference type="ARBA" id="ARBA00010531"/>
    </source>
</evidence>
<dbReference type="SUPFAM" id="SSF56808">
    <property type="entry name" value="Ribosomal protein L1"/>
    <property type="match status" value="1"/>
</dbReference>
<feature type="compositionally biased region" description="Acidic residues" evidence="4">
    <location>
        <begin position="342"/>
        <end position="354"/>
    </location>
</feature>
<evidence type="ECO:0008006" key="8">
    <source>
        <dbReference type="Google" id="ProtNLM"/>
    </source>
</evidence>
<comment type="similarity">
    <text evidence="1">Belongs to the universal ribosomal protein uL1 family.</text>
</comment>
<dbReference type="PANTHER" id="PTHR36427">
    <property type="entry name" value="54S RIBOSOMAL PROTEIN L1, MITOCHONDRIAL"/>
    <property type="match status" value="1"/>
</dbReference>
<reference evidence="6 7" key="2">
    <citation type="submission" date="2023-11" db="UniProtKB">
        <authorList>
            <consortium name="WormBaseParasite"/>
        </authorList>
    </citation>
    <scope>IDENTIFICATION</scope>
</reference>
<dbReference type="InterPro" id="IPR028364">
    <property type="entry name" value="Ribosomal_uL1/biogenesis"/>
</dbReference>
<keyword evidence="2" id="KW-0689">Ribosomal protein</keyword>
<dbReference type="PANTHER" id="PTHR36427:SF3">
    <property type="entry name" value="LARGE RIBOSOMAL SUBUNIT PROTEIN UL1M"/>
    <property type="match status" value="1"/>
</dbReference>
<dbReference type="AlphaFoldDB" id="A0AA85IT60"/>
<dbReference type="Gene3D" id="3.30.190.20">
    <property type="match status" value="1"/>
</dbReference>
<dbReference type="WBParaSite" id="TREG1_120130.4">
    <property type="protein sequence ID" value="TREG1_120130.4"/>
    <property type="gene ID" value="TREG1_120130"/>
</dbReference>
<evidence type="ECO:0000313" key="6">
    <source>
        <dbReference type="WBParaSite" id="TREG1_120130.2"/>
    </source>
</evidence>
<evidence type="ECO:0000313" key="5">
    <source>
        <dbReference type="Proteomes" id="UP000050795"/>
    </source>
</evidence>
<feature type="region of interest" description="Disordered" evidence="4">
    <location>
        <begin position="330"/>
        <end position="371"/>
    </location>
</feature>
<evidence type="ECO:0000256" key="4">
    <source>
        <dbReference type="SAM" id="MobiDB-lite"/>
    </source>
</evidence>
<keyword evidence="3" id="KW-0687">Ribonucleoprotein</keyword>